<dbReference type="InterPro" id="IPR016024">
    <property type="entry name" value="ARM-type_fold"/>
</dbReference>
<dbReference type="AlphaFoldDB" id="A0A075HSI6"/>
<dbReference type="Pfam" id="PF13646">
    <property type="entry name" value="HEAT_2"/>
    <property type="match status" value="1"/>
</dbReference>
<evidence type="ECO:0008006" key="2">
    <source>
        <dbReference type="Google" id="ProtNLM"/>
    </source>
</evidence>
<organism evidence="1">
    <name type="scientific">uncultured marine thaumarchaeote KM3_84_D12</name>
    <dbReference type="NCBI Taxonomy" id="1456311"/>
    <lineage>
        <taxon>Archaea</taxon>
        <taxon>Nitrososphaerota</taxon>
        <taxon>environmental samples</taxon>
    </lineage>
</organism>
<protein>
    <recommendedName>
        <fullName evidence="2">HEAT repeat domain-containing protein</fullName>
    </recommendedName>
</protein>
<dbReference type="InterPro" id="IPR011989">
    <property type="entry name" value="ARM-like"/>
</dbReference>
<dbReference type="EMBL" id="KF901119">
    <property type="protein sequence ID" value="AIF18764.1"/>
    <property type="molecule type" value="Genomic_DNA"/>
</dbReference>
<dbReference type="Gene3D" id="1.25.10.10">
    <property type="entry name" value="Leucine-rich Repeat Variant"/>
    <property type="match status" value="1"/>
</dbReference>
<dbReference type="SUPFAM" id="SSF48371">
    <property type="entry name" value="ARM repeat"/>
    <property type="match status" value="1"/>
</dbReference>
<accession>A0A075HSI6</accession>
<proteinExistence type="predicted"/>
<sequence>MCKVCILMNEDVKTNQILDSGSMEDKIIVLESLSQSSDQETVNKIISKLDDSEIEVRGEAFSSLFLNKNDISEFLIDALSSESNNIKGFSALVLANRGDSNAISILELLTKDSSGMVRSCALGALGHLRAKKASKEIHNCIFDANIEVKKSAAYATILIGEKFSDQEKKELKKYDDSDFEKILRY</sequence>
<reference evidence="1" key="1">
    <citation type="journal article" date="2014" name="Genome Biol. Evol.">
        <title>Pangenome evidence for extensive interdomain horizontal transfer affecting lineage core and shell genes in uncultured planktonic thaumarchaeota and euryarchaeota.</title>
        <authorList>
            <person name="Deschamps P."/>
            <person name="Zivanovic Y."/>
            <person name="Moreira D."/>
            <person name="Rodriguez-Valera F."/>
            <person name="Lopez-Garcia P."/>
        </authorList>
    </citation>
    <scope>NUCLEOTIDE SEQUENCE</scope>
</reference>
<evidence type="ECO:0000313" key="1">
    <source>
        <dbReference type="EMBL" id="AIF18764.1"/>
    </source>
</evidence>
<name>A0A075HSI6_9ARCH</name>